<feature type="transmembrane region" description="Helical" evidence="1">
    <location>
        <begin position="15"/>
        <end position="35"/>
    </location>
</feature>
<reference evidence="3" key="1">
    <citation type="journal article" date="2015" name="Nat. Genet.">
        <title>The genome and transcriptome of the zoonotic hookworm Ancylostoma ceylanicum identify infection-specific gene families.</title>
        <authorList>
            <person name="Schwarz E.M."/>
            <person name="Hu Y."/>
            <person name="Antoshechkin I."/>
            <person name="Miller M.M."/>
            <person name="Sternberg P.W."/>
            <person name="Aroian R.V."/>
        </authorList>
    </citation>
    <scope>NUCLEOTIDE SEQUENCE</scope>
    <source>
        <strain evidence="3">HY135</strain>
    </source>
</reference>
<comment type="caution">
    <text evidence="2">The sequence shown here is derived from an EMBL/GenBank/DDBJ whole genome shotgun (WGS) entry which is preliminary data.</text>
</comment>
<keyword evidence="1" id="KW-1133">Transmembrane helix</keyword>
<name>A0A016US10_9BILA</name>
<keyword evidence="1" id="KW-0812">Transmembrane</keyword>
<organism evidence="2 3">
    <name type="scientific">Ancylostoma ceylanicum</name>
    <dbReference type="NCBI Taxonomy" id="53326"/>
    <lineage>
        <taxon>Eukaryota</taxon>
        <taxon>Metazoa</taxon>
        <taxon>Ecdysozoa</taxon>
        <taxon>Nematoda</taxon>
        <taxon>Chromadorea</taxon>
        <taxon>Rhabditida</taxon>
        <taxon>Rhabditina</taxon>
        <taxon>Rhabditomorpha</taxon>
        <taxon>Strongyloidea</taxon>
        <taxon>Ancylostomatidae</taxon>
        <taxon>Ancylostomatinae</taxon>
        <taxon>Ancylostoma</taxon>
    </lineage>
</organism>
<evidence type="ECO:0000313" key="3">
    <source>
        <dbReference type="Proteomes" id="UP000024635"/>
    </source>
</evidence>
<proteinExistence type="predicted"/>
<keyword evidence="1" id="KW-0472">Membrane</keyword>
<accession>A0A016US10</accession>
<evidence type="ECO:0000256" key="1">
    <source>
        <dbReference type="SAM" id="Phobius"/>
    </source>
</evidence>
<dbReference type="EMBL" id="JARK01001366">
    <property type="protein sequence ID" value="EYC17577.1"/>
    <property type="molecule type" value="Genomic_DNA"/>
</dbReference>
<dbReference type="AlphaFoldDB" id="A0A016US10"/>
<keyword evidence="3" id="KW-1185">Reference proteome</keyword>
<gene>
    <name evidence="2" type="primary">Acey_s0030.g2148</name>
    <name evidence="2" type="ORF">Y032_0030g2148</name>
</gene>
<sequence>MRVEHAGRDVMWVEWYGMSSIIVTAEAGRLVFTVFRRQRTTETKIDLIKSILSLLCTGAALPYLSTRSQAFAHFWTPTHA</sequence>
<protein>
    <submittedName>
        <fullName evidence="2">Uncharacterized protein</fullName>
    </submittedName>
</protein>
<dbReference type="Proteomes" id="UP000024635">
    <property type="component" value="Unassembled WGS sequence"/>
</dbReference>
<evidence type="ECO:0000313" key="2">
    <source>
        <dbReference type="EMBL" id="EYC17577.1"/>
    </source>
</evidence>